<dbReference type="Gene3D" id="3.70.10.10">
    <property type="match status" value="1"/>
</dbReference>
<dbReference type="EMBL" id="JACIGI010000065">
    <property type="protein sequence ID" value="MBB4287916.1"/>
    <property type="molecule type" value="Genomic_DNA"/>
</dbReference>
<comment type="subcellular location">
    <subcellularLocation>
        <location evidence="1">Cytoplasm</location>
    </subcellularLocation>
</comment>
<reference evidence="13 14" key="1">
    <citation type="submission" date="2020-08" db="EMBL/GenBank/DDBJ databases">
        <title>Genome sequencing of Purple Non-Sulfur Bacteria from various extreme environments.</title>
        <authorList>
            <person name="Mayer M."/>
        </authorList>
    </citation>
    <scope>NUCLEOTIDE SEQUENCE [LARGE SCALE GENOMIC DNA]</scope>
    <source>
        <strain evidence="13 14">JA135</strain>
    </source>
</reference>
<comment type="similarity">
    <text evidence="2">Belongs to the beta sliding clamp family.</text>
</comment>
<comment type="caution">
    <text evidence="13">The sequence shown here is derived from an EMBL/GenBank/DDBJ whole genome shotgun (WGS) entry which is preliminary data.</text>
</comment>
<keyword evidence="4" id="KW-0963">Cytoplasm</keyword>
<dbReference type="InterPro" id="IPR001001">
    <property type="entry name" value="DNA_polIII_beta"/>
</dbReference>
<dbReference type="GO" id="GO:0006271">
    <property type="term" value="P:DNA strand elongation involved in DNA replication"/>
    <property type="evidence" value="ECO:0007669"/>
    <property type="project" value="TreeGrafter"/>
</dbReference>
<dbReference type="GO" id="GO:0003677">
    <property type="term" value="F:DNA binding"/>
    <property type="evidence" value="ECO:0007669"/>
    <property type="project" value="UniProtKB-KW"/>
</dbReference>
<dbReference type="GO" id="GO:0005737">
    <property type="term" value="C:cytoplasm"/>
    <property type="evidence" value="ECO:0007669"/>
    <property type="project" value="UniProtKB-SubCell"/>
</dbReference>
<dbReference type="AlphaFoldDB" id="A0A7W6S2Y1"/>
<keyword evidence="9" id="KW-0238">DNA-binding</keyword>
<evidence type="ECO:0000259" key="12">
    <source>
        <dbReference type="Pfam" id="PF02767"/>
    </source>
</evidence>
<dbReference type="PANTHER" id="PTHR30478:SF0">
    <property type="entry name" value="BETA SLIDING CLAMP"/>
    <property type="match status" value="1"/>
</dbReference>
<keyword evidence="5 13" id="KW-0808">Transferase</keyword>
<dbReference type="SMART" id="SM00480">
    <property type="entry name" value="POL3Bc"/>
    <property type="match status" value="1"/>
</dbReference>
<evidence type="ECO:0000256" key="1">
    <source>
        <dbReference type="ARBA" id="ARBA00004496"/>
    </source>
</evidence>
<evidence type="ECO:0000256" key="9">
    <source>
        <dbReference type="ARBA" id="ARBA00023125"/>
    </source>
</evidence>
<evidence type="ECO:0000256" key="10">
    <source>
        <dbReference type="ARBA" id="ARBA00030988"/>
    </source>
</evidence>
<evidence type="ECO:0000256" key="4">
    <source>
        <dbReference type="ARBA" id="ARBA00022490"/>
    </source>
</evidence>
<sequence>MTVTATDLDQWARAAIPAAVEHAGAVAVDGRLVAFARDAPAGARITLAPDRGGTRLVARSGRRRAELPCLSAAAAPAWPRGTGEGATLALGAGTLRALLDVPRPAISTEEVRHYLNGIHLWHDPDPPAGLDGDGPLLVAAATDGHRLVEAWTPAPAGAEALPPTILPRHTVPVWLKALAATAPAAPVTLTVTPSIASLTIDATGDTLASRTIDGRFPGYRRLFPDATGLPSWTVDTAAWTAAVGGLLPYGTTAEGGSTILHEAEGGTLTVSTCPATDAVAAEDAVDIDRDANGAPMRLGLNGRYVAALGSLAPRLTLAQGGDDNTPALLTPDPPDHAPRGVHRRGLIMLVRVQEGARP</sequence>
<evidence type="ECO:0000313" key="14">
    <source>
        <dbReference type="Proteomes" id="UP000555728"/>
    </source>
</evidence>
<proteinExistence type="inferred from homology"/>
<name>A0A7W6S2Y1_9PROT</name>
<dbReference type="SUPFAM" id="SSF55979">
    <property type="entry name" value="DNA clamp"/>
    <property type="match status" value="1"/>
</dbReference>
<protein>
    <recommendedName>
        <fullName evidence="3">Beta sliding clamp</fullName>
    </recommendedName>
    <alternativeName>
        <fullName evidence="11">Beta-clamp processivity factor</fullName>
    </alternativeName>
    <alternativeName>
        <fullName evidence="10">DNA polymerase III beta sliding clamp subunit</fullName>
    </alternativeName>
</protein>
<dbReference type="GO" id="GO:0008408">
    <property type="term" value="F:3'-5' exonuclease activity"/>
    <property type="evidence" value="ECO:0007669"/>
    <property type="project" value="InterPro"/>
</dbReference>
<dbReference type="GO" id="GO:0003887">
    <property type="term" value="F:DNA-directed DNA polymerase activity"/>
    <property type="evidence" value="ECO:0007669"/>
    <property type="project" value="UniProtKB-KW"/>
</dbReference>
<keyword evidence="6 13" id="KW-0548">Nucleotidyltransferase</keyword>
<organism evidence="13 14">
    <name type="scientific">Roseospira goensis</name>
    <dbReference type="NCBI Taxonomy" id="391922"/>
    <lineage>
        <taxon>Bacteria</taxon>
        <taxon>Pseudomonadati</taxon>
        <taxon>Pseudomonadota</taxon>
        <taxon>Alphaproteobacteria</taxon>
        <taxon>Rhodospirillales</taxon>
        <taxon>Rhodospirillaceae</taxon>
        <taxon>Roseospira</taxon>
    </lineage>
</organism>
<dbReference type="GO" id="GO:0009360">
    <property type="term" value="C:DNA polymerase III complex"/>
    <property type="evidence" value="ECO:0007669"/>
    <property type="project" value="InterPro"/>
</dbReference>
<evidence type="ECO:0000256" key="11">
    <source>
        <dbReference type="ARBA" id="ARBA00033276"/>
    </source>
</evidence>
<evidence type="ECO:0000256" key="6">
    <source>
        <dbReference type="ARBA" id="ARBA00022695"/>
    </source>
</evidence>
<dbReference type="PANTHER" id="PTHR30478">
    <property type="entry name" value="DNA POLYMERASE III SUBUNIT BETA"/>
    <property type="match status" value="1"/>
</dbReference>
<dbReference type="Proteomes" id="UP000555728">
    <property type="component" value="Unassembled WGS sequence"/>
</dbReference>
<evidence type="ECO:0000256" key="3">
    <source>
        <dbReference type="ARBA" id="ARBA00021035"/>
    </source>
</evidence>
<evidence type="ECO:0000256" key="2">
    <source>
        <dbReference type="ARBA" id="ARBA00010752"/>
    </source>
</evidence>
<dbReference type="Pfam" id="PF02767">
    <property type="entry name" value="DNA_pol3_beta_2"/>
    <property type="match status" value="1"/>
</dbReference>
<feature type="domain" description="DNA polymerase III beta sliding clamp central" evidence="12">
    <location>
        <begin position="102"/>
        <end position="217"/>
    </location>
</feature>
<dbReference type="InterPro" id="IPR046938">
    <property type="entry name" value="DNA_clamp_sf"/>
</dbReference>
<dbReference type="Gene3D" id="3.10.150.10">
    <property type="entry name" value="DNA Polymerase III, subunit A, domain 2"/>
    <property type="match status" value="1"/>
</dbReference>
<keyword evidence="7" id="KW-0235">DNA replication</keyword>
<evidence type="ECO:0000256" key="8">
    <source>
        <dbReference type="ARBA" id="ARBA00022932"/>
    </source>
</evidence>
<accession>A0A7W6S2Y1</accession>
<gene>
    <name evidence="13" type="ORF">GGD88_003683</name>
</gene>
<dbReference type="InterPro" id="IPR022637">
    <property type="entry name" value="DNA_polIII_beta_cen"/>
</dbReference>
<dbReference type="CDD" id="cd00140">
    <property type="entry name" value="beta_clamp"/>
    <property type="match status" value="1"/>
</dbReference>
<keyword evidence="8" id="KW-0239">DNA-directed DNA polymerase</keyword>
<keyword evidence="14" id="KW-1185">Reference proteome</keyword>
<evidence type="ECO:0000256" key="5">
    <source>
        <dbReference type="ARBA" id="ARBA00022679"/>
    </source>
</evidence>
<evidence type="ECO:0000313" key="13">
    <source>
        <dbReference type="EMBL" id="MBB4287916.1"/>
    </source>
</evidence>
<evidence type="ECO:0000256" key="7">
    <source>
        <dbReference type="ARBA" id="ARBA00022705"/>
    </source>
</evidence>